<feature type="transmembrane region" description="Helical" evidence="1">
    <location>
        <begin position="55"/>
        <end position="73"/>
    </location>
</feature>
<dbReference type="InterPro" id="IPR021762">
    <property type="entry name" value="DUF3325"/>
</dbReference>
<dbReference type="EMBL" id="VTTN01000006">
    <property type="protein sequence ID" value="KAA0595205.1"/>
    <property type="molecule type" value="Genomic_DNA"/>
</dbReference>
<feature type="transmembrane region" description="Helical" evidence="1">
    <location>
        <begin position="15"/>
        <end position="35"/>
    </location>
</feature>
<dbReference type="AlphaFoldDB" id="A0A5A9GN12"/>
<accession>A0A5A9GN12</accession>
<comment type="caution">
    <text evidence="2">The sequence shown here is derived from an EMBL/GenBank/DDBJ whole genome shotgun (WGS) entry which is preliminary data.</text>
</comment>
<sequence length="109" mass="11636">MPDAPLLDAPMLDALSLPGLFGLCYLAFAALALSVERHWRDLIDSRRGPPRRTVFRLRLAALLCLAAALSVAVRHDGTGFGILLWALALSAGALAVAATVTWRTRSARG</sequence>
<keyword evidence="3" id="KW-1185">Reference proteome</keyword>
<evidence type="ECO:0000313" key="3">
    <source>
        <dbReference type="Proteomes" id="UP000324927"/>
    </source>
</evidence>
<dbReference type="Proteomes" id="UP000324927">
    <property type="component" value="Unassembled WGS sequence"/>
</dbReference>
<name>A0A5A9GN12_AZOLI</name>
<keyword evidence="1" id="KW-0472">Membrane</keyword>
<protein>
    <submittedName>
        <fullName evidence="2">DUF3325 domain-containing protein</fullName>
    </submittedName>
</protein>
<dbReference type="Pfam" id="PF11804">
    <property type="entry name" value="DUF3325"/>
    <property type="match status" value="1"/>
</dbReference>
<evidence type="ECO:0000313" key="2">
    <source>
        <dbReference type="EMBL" id="KAA0595205.1"/>
    </source>
</evidence>
<keyword evidence="1" id="KW-0812">Transmembrane</keyword>
<feature type="transmembrane region" description="Helical" evidence="1">
    <location>
        <begin position="79"/>
        <end position="102"/>
    </location>
</feature>
<gene>
    <name evidence="2" type="ORF">FZ942_16310</name>
</gene>
<dbReference type="RefSeq" id="WP_149232146.1">
    <property type="nucleotide sequence ID" value="NZ_JALJXJ010000007.1"/>
</dbReference>
<reference evidence="2 3" key="1">
    <citation type="submission" date="2019-08" db="EMBL/GenBank/DDBJ databases">
        <authorList>
            <person name="Grouzdev D."/>
            <person name="Tikhonova E."/>
            <person name="Kravchenko I."/>
        </authorList>
    </citation>
    <scope>NUCLEOTIDE SEQUENCE [LARGE SCALE GENOMIC DNA]</scope>
    <source>
        <strain evidence="2 3">59b</strain>
    </source>
</reference>
<dbReference type="OrthoDB" id="7306737at2"/>
<evidence type="ECO:0000256" key="1">
    <source>
        <dbReference type="SAM" id="Phobius"/>
    </source>
</evidence>
<keyword evidence="1" id="KW-1133">Transmembrane helix</keyword>
<organism evidence="2 3">
    <name type="scientific">Azospirillum lipoferum</name>
    <dbReference type="NCBI Taxonomy" id="193"/>
    <lineage>
        <taxon>Bacteria</taxon>
        <taxon>Pseudomonadati</taxon>
        <taxon>Pseudomonadota</taxon>
        <taxon>Alphaproteobacteria</taxon>
        <taxon>Rhodospirillales</taxon>
        <taxon>Azospirillaceae</taxon>
        <taxon>Azospirillum</taxon>
    </lineage>
</organism>
<proteinExistence type="predicted"/>